<feature type="region of interest" description="Disordered" evidence="1">
    <location>
        <begin position="194"/>
        <end position="228"/>
    </location>
</feature>
<organism evidence="2 3">
    <name type="scientific">Pisolithus tinctorius Marx 270</name>
    <dbReference type="NCBI Taxonomy" id="870435"/>
    <lineage>
        <taxon>Eukaryota</taxon>
        <taxon>Fungi</taxon>
        <taxon>Dikarya</taxon>
        <taxon>Basidiomycota</taxon>
        <taxon>Agaricomycotina</taxon>
        <taxon>Agaricomycetes</taxon>
        <taxon>Agaricomycetidae</taxon>
        <taxon>Boletales</taxon>
        <taxon>Sclerodermatineae</taxon>
        <taxon>Pisolithaceae</taxon>
        <taxon>Pisolithus</taxon>
    </lineage>
</organism>
<dbReference type="AlphaFoldDB" id="A0A0C3PDW4"/>
<evidence type="ECO:0000313" key="2">
    <source>
        <dbReference type="EMBL" id="KIO06331.1"/>
    </source>
</evidence>
<dbReference type="HOGENOM" id="CLU_031737_0_0_1"/>
<feature type="region of interest" description="Disordered" evidence="1">
    <location>
        <begin position="278"/>
        <end position="311"/>
    </location>
</feature>
<keyword evidence="3" id="KW-1185">Reference proteome</keyword>
<feature type="region of interest" description="Disordered" evidence="1">
    <location>
        <begin position="335"/>
        <end position="357"/>
    </location>
</feature>
<evidence type="ECO:0000313" key="3">
    <source>
        <dbReference type="Proteomes" id="UP000054217"/>
    </source>
</evidence>
<name>A0A0C3PDW4_PISTI</name>
<proteinExistence type="predicted"/>
<feature type="compositionally biased region" description="Basic residues" evidence="1">
    <location>
        <begin position="381"/>
        <end position="390"/>
    </location>
</feature>
<reference evidence="2 3" key="1">
    <citation type="submission" date="2014-04" db="EMBL/GenBank/DDBJ databases">
        <authorList>
            <consortium name="DOE Joint Genome Institute"/>
            <person name="Kuo A."/>
            <person name="Kohler A."/>
            <person name="Costa M.D."/>
            <person name="Nagy L.G."/>
            <person name="Floudas D."/>
            <person name="Copeland A."/>
            <person name="Barry K.W."/>
            <person name="Cichocki N."/>
            <person name="Veneault-Fourrey C."/>
            <person name="LaButti K."/>
            <person name="Lindquist E.A."/>
            <person name="Lipzen A."/>
            <person name="Lundell T."/>
            <person name="Morin E."/>
            <person name="Murat C."/>
            <person name="Sun H."/>
            <person name="Tunlid A."/>
            <person name="Henrissat B."/>
            <person name="Grigoriev I.V."/>
            <person name="Hibbett D.S."/>
            <person name="Martin F."/>
            <person name="Nordberg H.P."/>
            <person name="Cantor M.N."/>
            <person name="Hua S.X."/>
        </authorList>
    </citation>
    <scope>NUCLEOTIDE SEQUENCE [LARGE SCALE GENOMIC DNA]</scope>
    <source>
        <strain evidence="2 3">Marx 270</strain>
    </source>
</reference>
<accession>A0A0C3PDW4</accession>
<reference evidence="3" key="2">
    <citation type="submission" date="2015-01" db="EMBL/GenBank/DDBJ databases">
        <title>Evolutionary Origins and Diversification of the Mycorrhizal Mutualists.</title>
        <authorList>
            <consortium name="DOE Joint Genome Institute"/>
            <consortium name="Mycorrhizal Genomics Consortium"/>
            <person name="Kohler A."/>
            <person name="Kuo A."/>
            <person name="Nagy L.G."/>
            <person name="Floudas D."/>
            <person name="Copeland A."/>
            <person name="Barry K.W."/>
            <person name="Cichocki N."/>
            <person name="Veneault-Fourrey C."/>
            <person name="LaButti K."/>
            <person name="Lindquist E.A."/>
            <person name="Lipzen A."/>
            <person name="Lundell T."/>
            <person name="Morin E."/>
            <person name="Murat C."/>
            <person name="Riley R."/>
            <person name="Ohm R."/>
            <person name="Sun H."/>
            <person name="Tunlid A."/>
            <person name="Henrissat B."/>
            <person name="Grigoriev I.V."/>
            <person name="Hibbett D.S."/>
            <person name="Martin F."/>
        </authorList>
    </citation>
    <scope>NUCLEOTIDE SEQUENCE [LARGE SCALE GENOMIC DNA]</scope>
    <source>
        <strain evidence="3">Marx 270</strain>
    </source>
</reference>
<gene>
    <name evidence="2" type="ORF">M404DRAFT_139106</name>
</gene>
<feature type="compositionally biased region" description="Polar residues" evidence="1">
    <location>
        <begin position="335"/>
        <end position="346"/>
    </location>
</feature>
<evidence type="ECO:0000256" key="1">
    <source>
        <dbReference type="SAM" id="MobiDB-lite"/>
    </source>
</evidence>
<feature type="compositionally biased region" description="Basic and acidic residues" evidence="1">
    <location>
        <begin position="278"/>
        <end position="297"/>
    </location>
</feature>
<dbReference type="EMBL" id="KN831963">
    <property type="protein sequence ID" value="KIO06331.1"/>
    <property type="molecule type" value="Genomic_DNA"/>
</dbReference>
<protein>
    <submittedName>
        <fullName evidence="2">Uncharacterized protein</fullName>
    </submittedName>
</protein>
<dbReference type="InParanoid" id="A0A0C3PDW4"/>
<sequence>MTEYTETPEVIEIITDPAPPDRITNWVHTQISYSDHFCSPDSPPSAVEDIEVGERDSDGSSSSSLPPKMMLRYSDGRGDVPISHWHYDGQHYPQKQSLYRGPAPRSRPQTPHRYSHDRSRSSAPEDIQVLPADPNAKPQRVTGSYRPRRSSEPFRARSQSQPSRDSDVYDSPPPRYVSNTLNVPAVTYSHSQRIHDPYDHHHPSHSHSRGNRPPPSIVYAPGNNRNTDHYAPPTIVYASHKAPGMNHAVSSPAGSGFPQYPRIVNAPYPPVHNHRVPVQEEQRYGPKGPRPREDIPRSHTPISEAASGESGSTYYVLPSAGQKVKVLVGPEPSLYNGSASTKSVSMPRTPDSVTGRIPRRPLFSRILSFASDLSNLSRTSRSSRKNLYRRHSVDISTRSQSRDRR</sequence>
<dbReference type="Proteomes" id="UP000054217">
    <property type="component" value="Unassembled WGS sequence"/>
</dbReference>
<dbReference type="OrthoDB" id="3249663at2759"/>
<feature type="region of interest" description="Disordered" evidence="1">
    <location>
        <begin position="379"/>
        <end position="405"/>
    </location>
</feature>
<feature type="region of interest" description="Disordered" evidence="1">
    <location>
        <begin position="34"/>
        <end position="180"/>
    </location>
</feature>